<name>A0A7C8DL39_9ARCH</name>
<dbReference type="Proteomes" id="UP000589516">
    <property type="component" value="Unassembled WGS sequence"/>
</dbReference>
<evidence type="ECO:0000313" key="3">
    <source>
        <dbReference type="Proteomes" id="UP000589516"/>
    </source>
</evidence>
<gene>
    <name evidence="2" type="ORF">EYQ16_04975</name>
</gene>
<dbReference type="PROSITE" id="PS50119">
    <property type="entry name" value="ZF_BBOX"/>
    <property type="match status" value="1"/>
</dbReference>
<dbReference type="AlphaFoldDB" id="A0A7C8DL39"/>
<feature type="domain" description="B box-type" evidence="1">
    <location>
        <begin position="1"/>
        <end position="39"/>
    </location>
</feature>
<dbReference type="EMBL" id="DUAV01000031">
    <property type="protein sequence ID" value="HIG63849.1"/>
    <property type="molecule type" value="Genomic_DNA"/>
</dbReference>
<sequence>MRAGLCTECGAPALTACRGCSAMLCGDCRSAHSCSAKLG</sequence>
<comment type="caution">
    <text evidence="2">The sequence shown here is derived from an EMBL/GenBank/DDBJ whole genome shotgun (WGS) entry which is preliminary data.</text>
</comment>
<evidence type="ECO:0000259" key="1">
    <source>
        <dbReference type="PROSITE" id="PS50119"/>
    </source>
</evidence>
<reference evidence="3" key="1">
    <citation type="journal article" date="2019" name="bioRxiv">
        <title>Genome diversification in globally distributed novel marine Proteobacteria is linked to environmental adaptation.</title>
        <authorList>
            <person name="Zhou Z."/>
            <person name="Tran P.Q."/>
            <person name="Kieft K."/>
            <person name="Anantharaman K."/>
        </authorList>
    </citation>
    <scope>NUCLEOTIDE SEQUENCE [LARGE SCALE GENOMIC DNA]</scope>
</reference>
<evidence type="ECO:0000313" key="2">
    <source>
        <dbReference type="EMBL" id="HIG63849.1"/>
    </source>
</evidence>
<protein>
    <recommendedName>
        <fullName evidence="1">B box-type domain-containing protein</fullName>
    </recommendedName>
</protein>
<proteinExistence type="predicted"/>
<dbReference type="GO" id="GO:0008270">
    <property type="term" value="F:zinc ion binding"/>
    <property type="evidence" value="ECO:0007669"/>
    <property type="project" value="InterPro"/>
</dbReference>
<dbReference type="Pfam" id="PF00643">
    <property type="entry name" value="zf-B_box"/>
    <property type="match status" value="1"/>
</dbReference>
<accession>A0A7C8DL39</accession>
<organism evidence="2 3">
    <name type="scientific">Marine Group III euryarchaeote</name>
    <dbReference type="NCBI Taxonomy" id="2173149"/>
    <lineage>
        <taxon>Archaea</taxon>
        <taxon>Methanobacteriati</taxon>
        <taxon>Thermoplasmatota</taxon>
        <taxon>Thermoplasmata</taxon>
        <taxon>Candidatus Thermoprofundales</taxon>
    </lineage>
</organism>
<dbReference type="InterPro" id="IPR000315">
    <property type="entry name" value="Znf_B-box"/>
</dbReference>